<name>A0ABD3GA96_9MARC</name>
<evidence type="ECO:0000313" key="3">
    <source>
        <dbReference type="Proteomes" id="UP001633002"/>
    </source>
</evidence>
<feature type="compositionally biased region" description="Low complexity" evidence="1">
    <location>
        <begin position="39"/>
        <end position="50"/>
    </location>
</feature>
<gene>
    <name evidence="2" type="ORF">R1sor_025474</name>
</gene>
<sequence length="138" mass="15102">MLTPKGSEATWTAGRAALDEIALLLRERAANAQHQTNEQQQRSRTSQTSSAMASTGPQRGNGFDGETLGGLGNKGAVAMKATRPEHEIYKEKLRNIELTPDNIRETRSVPINQEPPTRKLGITTFYQLPTSSCKMGYA</sequence>
<dbReference type="AlphaFoldDB" id="A0ABD3GA96"/>
<reference evidence="2 3" key="1">
    <citation type="submission" date="2024-09" db="EMBL/GenBank/DDBJ databases">
        <title>Chromosome-scale assembly of Riccia sorocarpa.</title>
        <authorList>
            <person name="Paukszto L."/>
        </authorList>
    </citation>
    <scope>NUCLEOTIDE SEQUENCE [LARGE SCALE GENOMIC DNA]</scope>
    <source>
        <strain evidence="2">LP-2024</strain>
        <tissue evidence="2">Aerial parts of the thallus</tissue>
    </source>
</reference>
<keyword evidence="3" id="KW-1185">Reference proteome</keyword>
<accession>A0ABD3GA96</accession>
<evidence type="ECO:0000313" key="2">
    <source>
        <dbReference type="EMBL" id="KAL3675526.1"/>
    </source>
</evidence>
<comment type="caution">
    <text evidence="2">The sequence shown here is derived from an EMBL/GenBank/DDBJ whole genome shotgun (WGS) entry which is preliminary data.</text>
</comment>
<organism evidence="2 3">
    <name type="scientific">Riccia sorocarpa</name>
    <dbReference type="NCBI Taxonomy" id="122646"/>
    <lineage>
        <taxon>Eukaryota</taxon>
        <taxon>Viridiplantae</taxon>
        <taxon>Streptophyta</taxon>
        <taxon>Embryophyta</taxon>
        <taxon>Marchantiophyta</taxon>
        <taxon>Marchantiopsida</taxon>
        <taxon>Marchantiidae</taxon>
        <taxon>Marchantiales</taxon>
        <taxon>Ricciaceae</taxon>
        <taxon>Riccia</taxon>
    </lineage>
</organism>
<proteinExistence type="predicted"/>
<evidence type="ECO:0000256" key="1">
    <source>
        <dbReference type="SAM" id="MobiDB-lite"/>
    </source>
</evidence>
<dbReference type="Proteomes" id="UP001633002">
    <property type="component" value="Unassembled WGS sequence"/>
</dbReference>
<protein>
    <submittedName>
        <fullName evidence="2">Uncharacterized protein</fullName>
    </submittedName>
</protein>
<dbReference type="EMBL" id="JBJQOH010000008">
    <property type="protein sequence ID" value="KAL3675526.1"/>
    <property type="molecule type" value="Genomic_DNA"/>
</dbReference>
<feature type="region of interest" description="Disordered" evidence="1">
    <location>
        <begin position="29"/>
        <end position="73"/>
    </location>
</feature>